<dbReference type="AlphaFoldDB" id="A0A423WPF3"/>
<feature type="region of interest" description="Disordered" evidence="1">
    <location>
        <begin position="1"/>
        <end position="298"/>
    </location>
</feature>
<reference evidence="2 3" key="1">
    <citation type="submission" date="2015-09" db="EMBL/GenBank/DDBJ databases">
        <title>Host preference determinants of Valsa canker pathogens revealed by comparative genomics.</title>
        <authorList>
            <person name="Yin Z."/>
            <person name="Huang L."/>
        </authorList>
    </citation>
    <scope>NUCLEOTIDE SEQUENCE [LARGE SCALE GENOMIC DNA]</scope>
    <source>
        <strain evidence="2 3">YSFL</strain>
    </source>
</reference>
<evidence type="ECO:0000256" key="1">
    <source>
        <dbReference type="SAM" id="MobiDB-lite"/>
    </source>
</evidence>
<feature type="compositionally biased region" description="Low complexity" evidence="1">
    <location>
        <begin position="241"/>
        <end position="252"/>
    </location>
</feature>
<feature type="compositionally biased region" description="Gly residues" evidence="1">
    <location>
        <begin position="204"/>
        <end position="216"/>
    </location>
</feature>
<sequence length="298" mass="31300">MGAQPLGSKKRGLMDRLRQARPSSAKARPGQRGRHGGLDMEELDTKLEHHAAILRHPGWHATLRRGQAGPVSTDDDDDDDDDGPDGVGPLDQQQKQQKQKQQVAGNQPAPGPSSDYEAFLREAEEDDRRRAPERRGHGPAARGRKLPLNSFYSNNWAAGSEPLPPPVEKLPGIQESGPGPHDGGGGGSDSGGGGGSSSSSKGTSPGGTGAVRGGSSHGAPRRPSPPRAHTDPCGGGGSGVQGSRRVQFSSGTGEVGERLGGRRGSGASCNRMKSPPRPVRRQRSMMRVIADYIRPPRD</sequence>
<evidence type="ECO:0000313" key="3">
    <source>
        <dbReference type="Proteomes" id="UP000284375"/>
    </source>
</evidence>
<feature type="compositionally biased region" description="Acidic residues" evidence="1">
    <location>
        <begin position="73"/>
        <end position="84"/>
    </location>
</feature>
<name>A0A423WPF3_CYTCH</name>
<evidence type="ECO:0000313" key="2">
    <source>
        <dbReference type="EMBL" id="ROW05174.1"/>
    </source>
</evidence>
<proteinExistence type="predicted"/>
<keyword evidence="3" id="KW-1185">Reference proteome</keyword>
<feature type="compositionally biased region" description="Gly residues" evidence="1">
    <location>
        <begin position="180"/>
        <end position="196"/>
    </location>
</feature>
<organism evidence="2 3">
    <name type="scientific">Cytospora chrysosperma</name>
    <name type="common">Cytospora canker fungus</name>
    <name type="synonym">Sphaeria chrysosperma</name>
    <dbReference type="NCBI Taxonomy" id="252740"/>
    <lineage>
        <taxon>Eukaryota</taxon>
        <taxon>Fungi</taxon>
        <taxon>Dikarya</taxon>
        <taxon>Ascomycota</taxon>
        <taxon>Pezizomycotina</taxon>
        <taxon>Sordariomycetes</taxon>
        <taxon>Sordariomycetidae</taxon>
        <taxon>Diaporthales</taxon>
        <taxon>Cytosporaceae</taxon>
        <taxon>Cytospora</taxon>
    </lineage>
</organism>
<gene>
    <name evidence="2" type="ORF">VSDG_00592</name>
</gene>
<dbReference type="OrthoDB" id="5217875at2759"/>
<dbReference type="Proteomes" id="UP000284375">
    <property type="component" value="Unassembled WGS sequence"/>
</dbReference>
<feature type="compositionally biased region" description="Basic and acidic residues" evidence="1">
    <location>
        <begin position="118"/>
        <end position="136"/>
    </location>
</feature>
<accession>A0A423WPF3</accession>
<feature type="compositionally biased region" description="Low complexity" evidence="1">
    <location>
        <begin position="92"/>
        <end position="102"/>
    </location>
</feature>
<protein>
    <submittedName>
        <fullName evidence="2">Uncharacterized protein</fullName>
    </submittedName>
</protein>
<comment type="caution">
    <text evidence="2">The sequence shown here is derived from an EMBL/GenBank/DDBJ whole genome shotgun (WGS) entry which is preliminary data.</text>
</comment>
<dbReference type="EMBL" id="LJZO01000001">
    <property type="protein sequence ID" value="ROW05174.1"/>
    <property type="molecule type" value="Genomic_DNA"/>
</dbReference>